<name>A0AA87YZN0_FICCA</name>
<organism evidence="2 3">
    <name type="scientific">Ficus carica</name>
    <name type="common">Common fig</name>
    <dbReference type="NCBI Taxonomy" id="3494"/>
    <lineage>
        <taxon>Eukaryota</taxon>
        <taxon>Viridiplantae</taxon>
        <taxon>Streptophyta</taxon>
        <taxon>Embryophyta</taxon>
        <taxon>Tracheophyta</taxon>
        <taxon>Spermatophyta</taxon>
        <taxon>Magnoliopsida</taxon>
        <taxon>eudicotyledons</taxon>
        <taxon>Gunneridae</taxon>
        <taxon>Pentapetalae</taxon>
        <taxon>rosids</taxon>
        <taxon>fabids</taxon>
        <taxon>Rosales</taxon>
        <taxon>Moraceae</taxon>
        <taxon>Ficeae</taxon>
        <taxon>Ficus</taxon>
    </lineage>
</organism>
<proteinExistence type="predicted"/>
<evidence type="ECO:0000313" key="3">
    <source>
        <dbReference type="Proteomes" id="UP001187192"/>
    </source>
</evidence>
<comment type="caution">
    <text evidence="2">The sequence shown here is derived from an EMBL/GenBank/DDBJ whole genome shotgun (WGS) entry which is preliminary data.</text>
</comment>
<keyword evidence="3" id="KW-1185">Reference proteome</keyword>
<dbReference type="Proteomes" id="UP001187192">
    <property type="component" value="Unassembled WGS sequence"/>
</dbReference>
<feature type="region of interest" description="Disordered" evidence="1">
    <location>
        <begin position="102"/>
        <end position="125"/>
    </location>
</feature>
<evidence type="ECO:0000256" key="1">
    <source>
        <dbReference type="SAM" id="MobiDB-lite"/>
    </source>
</evidence>
<sequence>MAVGTGKEFQLPNVSKAATMDHVPCNSHGFAHGQRSNNMGLGLTNNLPPFANTQSHLIFPLARPSPLRMYYENNYMNGLGAMGSAAAISHYSPLANNLVDGTSFPTGNPNNPTTQSMRSNQTDLL</sequence>
<evidence type="ECO:0000313" key="2">
    <source>
        <dbReference type="EMBL" id="GMN26647.1"/>
    </source>
</evidence>
<reference evidence="2" key="1">
    <citation type="submission" date="2023-07" db="EMBL/GenBank/DDBJ databases">
        <title>draft genome sequence of fig (Ficus carica).</title>
        <authorList>
            <person name="Takahashi T."/>
            <person name="Nishimura K."/>
        </authorList>
    </citation>
    <scope>NUCLEOTIDE SEQUENCE</scope>
</reference>
<accession>A0AA87YZN0</accession>
<gene>
    <name evidence="2" type="ORF">TIFTF001_001379</name>
</gene>
<dbReference type="EMBL" id="BTGU01000001">
    <property type="protein sequence ID" value="GMN26647.1"/>
    <property type="molecule type" value="Genomic_DNA"/>
</dbReference>
<dbReference type="AlphaFoldDB" id="A0AA87YZN0"/>
<protein>
    <submittedName>
        <fullName evidence="2">Uncharacterized protein</fullName>
    </submittedName>
</protein>